<sequence length="410" mass="43784">MSVTAGAAIASAMVGADQVEAASHKVQSGDSLWTIAQKHNTTVTNLKKINNLTSDLIFPNQVLETGSASSSAKDTASKKQESSKSTSNTYTVKAGDTLSGIASRHNISLTNLMKWNGLDTTLIFPGNVLTVSKQESQNTKTSGKKETKVSSSTVYSVVAGDSLSKIGAKYNVSVANLKKWNNLSSDLIYVGQKLNIAGKSSNNSSTSTSSSASKQDGNKASVYTVKSGDTLSKIGKAHGVSVANLKKWNSLSSDMIYIGQKLSIGATKEKSTGSVKSTKTGSSTNTNVDYDVNKLVSVGKSLIGIPYKWGGTTTSGFDCSGFIYYVYNQAGKKINRLSTDGYFERSYYVNNPQVGDLVFFSGTYRSGISHMGIYLGDNKFLQAGTSSGVSIVSLDNPYWSKHFDSFKRFY</sequence>
<dbReference type="Gene3D" id="3.90.1720.10">
    <property type="entry name" value="endopeptidase domain like (from Nostoc punctiforme)"/>
    <property type="match status" value="1"/>
</dbReference>
<evidence type="ECO:0000259" key="10">
    <source>
        <dbReference type="PROSITE" id="PS51935"/>
    </source>
</evidence>
<evidence type="ECO:0000256" key="1">
    <source>
        <dbReference type="ARBA" id="ARBA00007074"/>
    </source>
</evidence>
<comment type="caution">
    <text evidence="11">The sequence shown here is derived from an EMBL/GenBank/DDBJ whole genome shotgun (WGS) entry which is preliminary data.</text>
</comment>
<keyword evidence="2" id="KW-0645">Protease</keyword>
<evidence type="ECO:0000313" key="11">
    <source>
        <dbReference type="EMBL" id="KPH77913.1"/>
    </source>
</evidence>
<evidence type="ECO:0000256" key="5">
    <source>
        <dbReference type="ARBA" id="ARBA00022801"/>
    </source>
</evidence>
<dbReference type="CDD" id="cd00118">
    <property type="entry name" value="LysM"/>
    <property type="match status" value="4"/>
</dbReference>
<feature type="domain" description="NlpC/P60" evidence="10">
    <location>
        <begin position="289"/>
        <end position="410"/>
    </location>
</feature>
<keyword evidence="4" id="KW-0677">Repeat</keyword>
<protein>
    <recommendedName>
        <fullName evidence="13">Peptidoglycan hydrolase</fullName>
    </recommendedName>
</protein>
<proteinExistence type="inferred from homology"/>
<dbReference type="Pfam" id="PF00877">
    <property type="entry name" value="NLPC_P60"/>
    <property type="match status" value="1"/>
</dbReference>
<keyword evidence="5" id="KW-0378">Hydrolase</keyword>
<evidence type="ECO:0000313" key="12">
    <source>
        <dbReference type="Proteomes" id="UP000037854"/>
    </source>
</evidence>
<feature type="compositionally biased region" description="Low complexity" evidence="8">
    <location>
        <begin position="200"/>
        <end position="213"/>
    </location>
</feature>
<dbReference type="Gene3D" id="3.10.350.10">
    <property type="entry name" value="LysM domain"/>
    <property type="match status" value="4"/>
</dbReference>
<feature type="domain" description="LysM" evidence="9">
    <location>
        <begin position="88"/>
        <end position="131"/>
    </location>
</feature>
<feature type="domain" description="LysM" evidence="9">
    <location>
        <begin position="221"/>
        <end position="264"/>
    </location>
</feature>
<dbReference type="InterPro" id="IPR036779">
    <property type="entry name" value="LysM_dom_sf"/>
</dbReference>
<dbReference type="InterPro" id="IPR038765">
    <property type="entry name" value="Papain-like_cys_pep_sf"/>
</dbReference>
<dbReference type="Proteomes" id="UP000037854">
    <property type="component" value="Unassembled WGS sequence"/>
</dbReference>
<dbReference type="PANTHER" id="PTHR33734:SF22">
    <property type="entry name" value="MEMBRANE-BOUND LYTIC MUREIN TRANSGLYCOSYLASE D"/>
    <property type="match status" value="1"/>
</dbReference>
<keyword evidence="7" id="KW-0961">Cell wall biogenesis/degradation</keyword>
<keyword evidence="6" id="KW-0788">Thiol protease</keyword>
<evidence type="ECO:0000256" key="8">
    <source>
        <dbReference type="SAM" id="MobiDB-lite"/>
    </source>
</evidence>
<dbReference type="PROSITE" id="PS51782">
    <property type="entry name" value="LYSM"/>
    <property type="match status" value="4"/>
</dbReference>
<feature type="domain" description="LysM" evidence="9">
    <location>
        <begin position="22"/>
        <end position="65"/>
    </location>
</feature>
<feature type="region of interest" description="Disordered" evidence="8">
    <location>
        <begin position="199"/>
        <end position="219"/>
    </location>
</feature>
<evidence type="ECO:0008006" key="13">
    <source>
        <dbReference type="Google" id="ProtNLM"/>
    </source>
</evidence>
<feature type="domain" description="LysM" evidence="9">
    <location>
        <begin position="153"/>
        <end position="196"/>
    </location>
</feature>
<evidence type="ECO:0000259" key="9">
    <source>
        <dbReference type="PROSITE" id="PS51782"/>
    </source>
</evidence>
<dbReference type="SUPFAM" id="SSF54106">
    <property type="entry name" value="LysM domain"/>
    <property type="match status" value="4"/>
</dbReference>
<feature type="region of interest" description="Disordered" evidence="8">
    <location>
        <begin position="68"/>
        <end position="89"/>
    </location>
</feature>
<dbReference type="SMART" id="SM00257">
    <property type="entry name" value="LysM"/>
    <property type="match status" value="4"/>
</dbReference>
<dbReference type="Pfam" id="PF01476">
    <property type="entry name" value="LysM"/>
    <property type="match status" value="4"/>
</dbReference>
<evidence type="ECO:0000256" key="7">
    <source>
        <dbReference type="ARBA" id="ARBA00023316"/>
    </source>
</evidence>
<accession>A0ABR5MMN8</accession>
<evidence type="ECO:0000256" key="2">
    <source>
        <dbReference type="ARBA" id="ARBA00022670"/>
    </source>
</evidence>
<evidence type="ECO:0000256" key="6">
    <source>
        <dbReference type="ARBA" id="ARBA00022807"/>
    </source>
</evidence>
<dbReference type="InterPro" id="IPR000064">
    <property type="entry name" value="NLP_P60_dom"/>
</dbReference>
<keyword evidence="12" id="KW-1185">Reference proteome</keyword>
<dbReference type="InterPro" id="IPR018392">
    <property type="entry name" value="LysM"/>
</dbReference>
<comment type="similarity">
    <text evidence="1">Belongs to the peptidase C40 family.</text>
</comment>
<gene>
    <name evidence="11" type="ORF">AFL42_02645</name>
</gene>
<keyword evidence="3" id="KW-0732">Signal</keyword>
<organism evidence="11 12">
    <name type="scientific">Oceanobacillus caeni</name>
    <dbReference type="NCBI Taxonomy" id="405946"/>
    <lineage>
        <taxon>Bacteria</taxon>
        <taxon>Bacillati</taxon>
        <taxon>Bacillota</taxon>
        <taxon>Bacilli</taxon>
        <taxon>Bacillales</taxon>
        <taxon>Bacillaceae</taxon>
        <taxon>Oceanobacillus</taxon>
    </lineage>
</organism>
<evidence type="ECO:0000256" key="3">
    <source>
        <dbReference type="ARBA" id="ARBA00022729"/>
    </source>
</evidence>
<evidence type="ECO:0000256" key="4">
    <source>
        <dbReference type="ARBA" id="ARBA00022737"/>
    </source>
</evidence>
<dbReference type="PANTHER" id="PTHR33734">
    <property type="entry name" value="LYSM DOMAIN-CONTAINING GPI-ANCHORED PROTEIN 2"/>
    <property type="match status" value="1"/>
</dbReference>
<dbReference type="SUPFAM" id="SSF54001">
    <property type="entry name" value="Cysteine proteinases"/>
    <property type="match status" value="1"/>
</dbReference>
<dbReference type="EMBL" id="LGTK01000005">
    <property type="protein sequence ID" value="KPH77913.1"/>
    <property type="molecule type" value="Genomic_DNA"/>
</dbReference>
<dbReference type="PROSITE" id="PS51935">
    <property type="entry name" value="NLPC_P60"/>
    <property type="match status" value="1"/>
</dbReference>
<reference evidence="11 12" key="1">
    <citation type="submission" date="2015-07" db="EMBL/GenBank/DDBJ databases">
        <title>High-quality draft genome sequence of Oceanobacillus caeni HM6, a bacillus isolated from a human feces.</title>
        <authorList>
            <person name="Kumar J."/>
            <person name="Verma M.K."/>
            <person name="Pandey R."/>
            <person name="Bhambi M."/>
            <person name="Chauhan N."/>
        </authorList>
    </citation>
    <scope>NUCLEOTIDE SEQUENCE [LARGE SCALE GENOMIC DNA]</scope>
    <source>
        <strain evidence="11 12">HM6</strain>
    </source>
</reference>
<name>A0ABR5MMN8_9BACI</name>